<dbReference type="RefSeq" id="WP_327607793.1">
    <property type="nucleotide sequence ID" value="NZ_JARZFX010000005.1"/>
</dbReference>
<name>A0ABU6KGC0_9BACI</name>
<evidence type="ECO:0000313" key="3">
    <source>
        <dbReference type="Proteomes" id="UP001335737"/>
    </source>
</evidence>
<evidence type="ECO:0000256" key="1">
    <source>
        <dbReference type="SAM" id="Phobius"/>
    </source>
</evidence>
<keyword evidence="1" id="KW-0472">Membrane</keyword>
<proteinExistence type="predicted"/>
<gene>
    <name evidence="2" type="ORF">QGM71_12060</name>
</gene>
<accession>A0ABU6KGC0</accession>
<evidence type="ECO:0000313" key="2">
    <source>
        <dbReference type="EMBL" id="MEC5424225.1"/>
    </source>
</evidence>
<feature type="transmembrane region" description="Helical" evidence="1">
    <location>
        <begin position="23"/>
        <end position="43"/>
    </location>
</feature>
<keyword evidence="3" id="KW-1185">Reference proteome</keyword>
<sequence>MDADIRGIVDVAGILSVDGGNQAIIDVLNTLPLSGVFILFFWYSC</sequence>
<reference evidence="2 3" key="1">
    <citation type="journal article" date="2024" name="Int. J. Syst. Evol. Microbiol.">
        <title>Virgibacillus tibetensis sp. nov., isolated from salt lake on the Tibetan Plateau of China.</title>
        <authorList>
            <person name="Phurbu D."/>
            <person name="Liu Z.-X."/>
            <person name="Wang R."/>
            <person name="Zheng Y.-Y."/>
            <person name="Liu H.-C."/>
            <person name="Zhou Y.-G."/>
            <person name="Yu Y.-J."/>
            <person name="Li A.-H."/>
        </authorList>
    </citation>
    <scope>NUCLEOTIDE SEQUENCE [LARGE SCALE GENOMIC DNA]</scope>
    <source>
        <strain evidence="2 3">C22-A2</strain>
    </source>
</reference>
<keyword evidence="1" id="KW-1133">Transmembrane helix</keyword>
<dbReference type="Proteomes" id="UP001335737">
    <property type="component" value="Unassembled WGS sequence"/>
</dbReference>
<comment type="caution">
    <text evidence="2">The sequence shown here is derived from an EMBL/GenBank/DDBJ whole genome shotgun (WGS) entry which is preliminary data.</text>
</comment>
<dbReference type="EMBL" id="JARZFX010000005">
    <property type="protein sequence ID" value="MEC5424225.1"/>
    <property type="molecule type" value="Genomic_DNA"/>
</dbReference>
<organism evidence="2 3">
    <name type="scientific">Virgibacillus tibetensis</name>
    <dbReference type="NCBI Taxonomy" id="3042313"/>
    <lineage>
        <taxon>Bacteria</taxon>
        <taxon>Bacillati</taxon>
        <taxon>Bacillota</taxon>
        <taxon>Bacilli</taxon>
        <taxon>Bacillales</taxon>
        <taxon>Bacillaceae</taxon>
        <taxon>Virgibacillus</taxon>
    </lineage>
</organism>
<protein>
    <submittedName>
        <fullName evidence="2">Uncharacterized protein</fullName>
    </submittedName>
</protein>
<keyword evidence="1" id="KW-0812">Transmembrane</keyword>